<evidence type="ECO:0000256" key="6">
    <source>
        <dbReference type="PIRNR" id="PIRNR001123"/>
    </source>
</evidence>
<dbReference type="SUPFAM" id="SSF101821">
    <property type="entry name" value="Aminopeptidase/glucanase lid domain"/>
    <property type="match status" value="1"/>
</dbReference>
<organism evidence="9 10">
    <name type="scientific">Anaerotruncus colihominis</name>
    <dbReference type="NCBI Taxonomy" id="169435"/>
    <lineage>
        <taxon>Bacteria</taxon>
        <taxon>Bacillati</taxon>
        <taxon>Bacillota</taxon>
        <taxon>Clostridia</taxon>
        <taxon>Eubacteriales</taxon>
        <taxon>Oscillospiraceae</taxon>
        <taxon>Anaerotruncus</taxon>
    </lineage>
</organism>
<dbReference type="InterPro" id="IPR051464">
    <property type="entry name" value="Peptidase_M42_aminopept"/>
</dbReference>
<name>A0A845RRQ1_9FIRM</name>
<dbReference type="PANTHER" id="PTHR32481">
    <property type="entry name" value="AMINOPEPTIDASE"/>
    <property type="match status" value="1"/>
</dbReference>
<dbReference type="Gene3D" id="3.40.630.10">
    <property type="entry name" value="Zn peptidases"/>
    <property type="match status" value="1"/>
</dbReference>
<dbReference type="Proteomes" id="UP000446348">
    <property type="component" value="Unassembled WGS sequence"/>
</dbReference>
<evidence type="ECO:0000256" key="4">
    <source>
        <dbReference type="ARBA" id="ARBA00022723"/>
    </source>
</evidence>
<comment type="similarity">
    <text evidence="1 6">Belongs to the peptidase M42 family.</text>
</comment>
<comment type="caution">
    <text evidence="9">The sequence shown here is derived from an EMBL/GenBank/DDBJ whole genome shotgun (WGS) entry which is preliminary data.</text>
</comment>
<dbReference type="SUPFAM" id="SSF53187">
    <property type="entry name" value="Zn-dependent exopeptidases"/>
    <property type="match status" value="1"/>
</dbReference>
<evidence type="ECO:0000256" key="5">
    <source>
        <dbReference type="ARBA" id="ARBA00022801"/>
    </source>
</evidence>
<dbReference type="InterPro" id="IPR023367">
    <property type="entry name" value="Peptidase_M42_dom2"/>
</dbReference>
<dbReference type="EMBL" id="QXWZ01000043">
    <property type="protein sequence ID" value="NBI80302.1"/>
    <property type="molecule type" value="Genomic_DNA"/>
</dbReference>
<dbReference type="PANTHER" id="PTHR32481:SF6">
    <property type="entry name" value="ENDOGLUCANASE"/>
    <property type="match status" value="1"/>
</dbReference>
<comment type="cofactor">
    <cofactor evidence="8">
        <name>a divalent metal cation</name>
        <dbReference type="ChEBI" id="CHEBI:60240"/>
    </cofactor>
    <text evidence="8">Binds 2 divalent metal cations per subunit.</text>
</comment>
<gene>
    <name evidence="9" type="ORF">D3Z39_15825</name>
</gene>
<dbReference type="Gene3D" id="2.40.30.40">
    <property type="entry name" value="Peptidase M42, domain 2"/>
    <property type="match status" value="1"/>
</dbReference>
<dbReference type="InterPro" id="IPR008007">
    <property type="entry name" value="Peptidase_M42"/>
</dbReference>
<feature type="binding site" evidence="8">
    <location>
        <position position="193"/>
    </location>
    <ligand>
        <name>Zn(2+)</name>
        <dbReference type="ChEBI" id="CHEBI:29105"/>
        <label>1</label>
    </ligand>
</feature>
<keyword evidence="5" id="KW-0378">Hydrolase</keyword>
<dbReference type="GO" id="GO:0046872">
    <property type="term" value="F:metal ion binding"/>
    <property type="evidence" value="ECO:0007669"/>
    <property type="project" value="UniProtKB-UniRule"/>
</dbReference>
<evidence type="ECO:0000256" key="8">
    <source>
        <dbReference type="PIRSR" id="PIRSR001123-2"/>
    </source>
</evidence>
<dbReference type="GO" id="GO:0006508">
    <property type="term" value="P:proteolysis"/>
    <property type="evidence" value="ECO:0007669"/>
    <property type="project" value="UniProtKB-KW"/>
</dbReference>
<keyword evidence="4 8" id="KW-0479">Metal-binding</keyword>
<proteinExistence type="inferred from homology"/>
<evidence type="ECO:0000313" key="10">
    <source>
        <dbReference type="Proteomes" id="UP000446348"/>
    </source>
</evidence>
<dbReference type="PIRSF" id="PIRSF001123">
    <property type="entry name" value="PepA_GA"/>
    <property type="match status" value="1"/>
</dbReference>
<evidence type="ECO:0000256" key="3">
    <source>
        <dbReference type="ARBA" id="ARBA00022670"/>
    </source>
</evidence>
<accession>A0A845RRQ1</accession>
<feature type="binding site" evidence="8">
    <location>
        <position position="226"/>
    </location>
    <ligand>
        <name>Zn(2+)</name>
        <dbReference type="ChEBI" id="CHEBI:29105"/>
        <label>2</label>
    </ligand>
</feature>
<dbReference type="Pfam" id="PF05343">
    <property type="entry name" value="Peptidase_M42"/>
    <property type="match status" value="1"/>
</dbReference>
<feature type="active site" description="Proton acceptor" evidence="7">
    <location>
        <position position="225"/>
    </location>
</feature>
<evidence type="ECO:0000256" key="1">
    <source>
        <dbReference type="ARBA" id="ARBA00006272"/>
    </source>
</evidence>
<evidence type="ECO:0000313" key="9">
    <source>
        <dbReference type="EMBL" id="NBI80302.1"/>
    </source>
</evidence>
<keyword evidence="3" id="KW-0645">Protease</keyword>
<sequence>MRRVDAASKSLSTRCNQEGAMTTNELLLTLSGAAGVSGAENGARDAARRLLEPLGPCETAALGSLVCRVRPVPESGAHLLLTAHMDSIGMIVTFIDDNGFLRVAGCGGVDRAALPAAQVTVHTASGALPGVVCTVPPHLTEDDGVLPKVDEISVDVGLAAEAARAQIAPGDRITFDCTPFTTPSGLVCSRALDDRAGCAAVILAAQKLARQPLACGLSVALTVMEEVGGQGARTAANLLAPTHAVAVDVSFGHTPDAPRPKCGVMGEGPMIGVSPILDHTMFEGMKACAKRHSIDFQVEVMGGNTGTDVDGVAVAGAGVRCALVSIPLRYMHTPAELIDARDVEQTAALIAAYVTDEFGGAR</sequence>
<dbReference type="AlphaFoldDB" id="A0A845RRQ1"/>
<protein>
    <submittedName>
        <fullName evidence="9">M42 family peptidase</fullName>
    </submittedName>
</protein>
<dbReference type="GO" id="GO:0004177">
    <property type="term" value="F:aminopeptidase activity"/>
    <property type="evidence" value="ECO:0007669"/>
    <property type="project" value="UniProtKB-UniRule"/>
</dbReference>
<feature type="binding site" evidence="8">
    <location>
        <position position="332"/>
    </location>
    <ligand>
        <name>Zn(2+)</name>
        <dbReference type="ChEBI" id="CHEBI:29105"/>
        <label>2</label>
    </ligand>
</feature>
<feature type="binding site" evidence="8">
    <location>
        <position position="248"/>
    </location>
    <ligand>
        <name>Zn(2+)</name>
        <dbReference type="ChEBI" id="CHEBI:29105"/>
        <label>1</label>
    </ligand>
</feature>
<reference evidence="9 10" key="1">
    <citation type="submission" date="2018-08" db="EMBL/GenBank/DDBJ databases">
        <title>Murine metabolic-syndrome-specific gut microbial biobank.</title>
        <authorList>
            <person name="Liu C."/>
        </authorList>
    </citation>
    <scope>NUCLEOTIDE SEQUENCE [LARGE SCALE GENOMIC DNA]</scope>
    <source>
        <strain evidence="9 10">X69</strain>
    </source>
</reference>
<evidence type="ECO:0000256" key="2">
    <source>
        <dbReference type="ARBA" id="ARBA00022438"/>
    </source>
</evidence>
<keyword evidence="2" id="KW-0031">Aminopeptidase</keyword>
<evidence type="ECO:0000256" key="7">
    <source>
        <dbReference type="PIRSR" id="PIRSR001123-1"/>
    </source>
</evidence>
<feature type="binding site" evidence="8">
    <location>
        <position position="193"/>
    </location>
    <ligand>
        <name>Zn(2+)</name>
        <dbReference type="ChEBI" id="CHEBI:29105"/>
        <label>2</label>
    </ligand>
</feature>
<feature type="binding site" evidence="8">
    <location>
        <position position="84"/>
    </location>
    <ligand>
        <name>Zn(2+)</name>
        <dbReference type="ChEBI" id="CHEBI:29105"/>
        <label>1</label>
    </ligand>
</feature>